<gene>
    <name evidence="1" type="ORF">S01H4_40997</name>
</gene>
<organism evidence="1">
    <name type="scientific">marine sediment metagenome</name>
    <dbReference type="NCBI Taxonomy" id="412755"/>
    <lineage>
        <taxon>unclassified sequences</taxon>
        <taxon>metagenomes</taxon>
        <taxon>ecological metagenomes</taxon>
    </lineage>
</organism>
<evidence type="ECO:0000313" key="1">
    <source>
        <dbReference type="EMBL" id="GAG95795.1"/>
    </source>
</evidence>
<sequence length="54" mass="6704">MNYEEITDILLREVMKEFKMERTYQEFLDSLVKFDDFKNLSNKAFQEYIDNKEI</sequence>
<comment type="caution">
    <text evidence="1">The sequence shown here is derived from an EMBL/GenBank/DDBJ whole genome shotgun (WGS) entry which is preliminary data.</text>
</comment>
<reference evidence="1" key="1">
    <citation type="journal article" date="2014" name="Front. Microbiol.">
        <title>High frequency of phylogenetically diverse reductive dehalogenase-homologous genes in deep subseafloor sedimentary metagenomes.</title>
        <authorList>
            <person name="Kawai M."/>
            <person name="Futagami T."/>
            <person name="Toyoda A."/>
            <person name="Takaki Y."/>
            <person name="Nishi S."/>
            <person name="Hori S."/>
            <person name="Arai W."/>
            <person name="Tsubouchi T."/>
            <person name="Morono Y."/>
            <person name="Uchiyama I."/>
            <person name="Ito T."/>
            <person name="Fujiyama A."/>
            <person name="Inagaki F."/>
            <person name="Takami H."/>
        </authorList>
    </citation>
    <scope>NUCLEOTIDE SEQUENCE</scope>
    <source>
        <strain evidence="1">Expedition CK06-06</strain>
    </source>
</reference>
<dbReference type="AlphaFoldDB" id="X1BLA1"/>
<accession>X1BLA1</accession>
<proteinExistence type="predicted"/>
<dbReference type="EMBL" id="BART01022391">
    <property type="protein sequence ID" value="GAG95795.1"/>
    <property type="molecule type" value="Genomic_DNA"/>
</dbReference>
<name>X1BLA1_9ZZZZ</name>
<protein>
    <submittedName>
        <fullName evidence="1">Uncharacterized protein</fullName>
    </submittedName>
</protein>